<evidence type="ECO:0000313" key="3">
    <source>
        <dbReference type="Proteomes" id="UP000178114"/>
    </source>
</evidence>
<reference evidence="2 3" key="1">
    <citation type="journal article" date="2016" name="Nat. Commun.">
        <title>Thousands of microbial genomes shed light on interconnected biogeochemical processes in an aquifer system.</title>
        <authorList>
            <person name="Anantharaman K."/>
            <person name="Brown C.T."/>
            <person name="Hug L.A."/>
            <person name="Sharon I."/>
            <person name="Castelle C.J."/>
            <person name="Probst A.J."/>
            <person name="Thomas B.C."/>
            <person name="Singh A."/>
            <person name="Wilkins M.J."/>
            <person name="Karaoz U."/>
            <person name="Brodie E.L."/>
            <person name="Williams K.H."/>
            <person name="Hubbard S.S."/>
            <person name="Banfield J.F."/>
        </authorList>
    </citation>
    <scope>NUCLEOTIDE SEQUENCE [LARGE SCALE GENOMIC DNA]</scope>
</reference>
<dbReference type="AlphaFoldDB" id="A0A1F5X1F0"/>
<dbReference type="Proteomes" id="UP000178114">
    <property type="component" value="Unassembled WGS sequence"/>
</dbReference>
<protein>
    <submittedName>
        <fullName evidence="2">Uncharacterized protein</fullName>
    </submittedName>
</protein>
<sequence length="165" mass="18609">MKRFLIGAAVILTLLVTVHAEAKEAWHVVKKGSGHDHIVKGLQQFPLTQYLNYKYATYVGFGRGCATPPEYAGGECVTLTLVTGDDELVRVEVELPSFEMTLFLHELSPHFGKYKWWSPVLQIKEKPLFGGDKYQLIDIVLLGRFKMVLDKNPPHGVVGYTNEVY</sequence>
<dbReference type="EMBL" id="MFID01000006">
    <property type="protein sequence ID" value="OGF81726.1"/>
    <property type="molecule type" value="Genomic_DNA"/>
</dbReference>
<gene>
    <name evidence="2" type="ORF">A2930_03955</name>
</gene>
<feature type="chain" id="PRO_5009522263" evidence="1">
    <location>
        <begin position="23"/>
        <end position="165"/>
    </location>
</feature>
<keyword evidence="1" id="KW-0732">Signal</keyword>
<comment type="caution">
    <text evidence="2">The sequence shown here is derived from an EMBL/GenBank/DDBJ whole genome shotgun (WGS) entry which is preliminary data.</text>
</comment>
<organism evidence="2 3">
    <name type="scientific">Candidatus Giovannonibacteria bacterium RIFCSPLOWO2_01_FULL_45_34</name>
    <dbReference type="NCBI Taxonomy" id="1798351"/>
    <lineage>
        <taxon>Bacteria</taxon>
        <taxon>Candidatus Giovannoniibacteriota</taxon>
    </lineage>
</organism>
<name>A0A1F5X1F0_9BACT</name>
<proteinExistence type="predicted"/>
<dbReference type="STRING" id="1798351.A2930_03955"/>
<feature type="signal peptide" evidence="1">
    <location>
        <begin position="1"/>
        <end position="22"/>
    </location>
</feature>
<evidence type="ECO:0000256" key="1">
    <source>
        <dbReference type="SAM" id="SignalP"/>
    </source>
</evidence>
<accession>A0A1F5X1F0</accession>
<evidence type="ECO:0000313" key="2">
    <source>
        <dbReference type="EMBL" id="OGF81726.1"/>
    </source>
</evidence>